<dbReference type="AlphaFoldDB" id="A0A6H5IK45"/>
<dbReference type="Proteomes" id="UP000479190">
    <property type="component" value="Unassembled WGS sequence"/>
</dbReference>
<sequence length="117" mass="13547">MVAVFFEAANQELRLSPSFLAHYRQDDAASAAQARRFSMPSSNHHVLLRLLTRPLWRLASPAWLLDFRAAPRVQRRSVWRRRRELRQHSMGLFRVPRRRSASFVSSIRIPQVVAGAA</sequence>
<gene>
    <name evidence="1" type="ORF">TBRA_LOCUS7997</name>
</gene>
<reference evidence="1 2" key="1">
    <citation type="submission" date="2020-02" db="EMBL/GenBank/DDBJ databases">
        <authorList>
            <person name="Ferguson B K."/>
        </authorList>
    </citation>
    <scope>NUCLEOTIDE SEQUENCE [LARGE SCALE GENOMIC DNA]</scope>
</reference>
<name>A0A6H5IK45_9HYME</name>
<dbReference type="EMBL" id="CADCXV010000807">
    <property type="protein sequence ID" value="CAB0036116.1"/>
    <property type="molecule type" value="Genomic_DNA"/>
</dbReference>
<keyword evidence="2" id="KW-1185">Reference proteome</keyword>
<protein>
    <submittedName>
        <fullName evidence="1">Uncharacterized protein</fullName>
    </submittedName>
</protein>
<organism evidence="1 2">
    <name type="scientific">Trichogramma brassicae</name>
    <dbReference type="NCBI Taxonomy" id="86971"/>
    <lineage>
        <taxon>Eukaryota</taxon>
        <taxon>Metazoa</taxon>
        <taxon>Ecdysozoa</taxon>
        <taxon>Arthropoda</taxon>
        <taxon>Hexapoda</taxon>
        <taxon>Insecta</taxon>
        <taxon>Pterygota</taxon>
        <taxon>Neoptera</taxon>
        <taxon>Endopterygota</taxon>
        <taxon>Hymenoptera</taxon>
        <taxon>Apocrita</taxon>
        <taxon>Proctotrupomorpha</taxon>
        <taxon>Chalcidoidea</taxon>
        <taxon>Trichogrammatidae</taxon>
        <taxon>Trichogramma</taxon>
    </lineage>
</organism>
<evidence type="ECO:0000313" key="2">
    <source>
        <dbReference type="Proteomes" id="UP000479190"/>
    </source>
</evidence>
<proteinExistence type="predicted"/>
<evidence type="ECO:0000313" key="1">
    <source>
        <dbReference type="EMBL" id="CAB0036116.1"/>
    </source>
</evidence>
<feature type="non-terminal residue" evidence="1">
    <location>
        <position position="117"/>
    </location>
</feature>
<accession>A0A6H5IK45</accession>